<dbReference type="PANTHER" id="PTHR42307:SF3">
    <property type="entry name" value="PUP--PROTEIN LIGASE"/>
    <property type="match status" value="1"/>
</dbReference>
<dbReference type="GO" id="GO:0000502">
    <property type="term" value="C:proteasome complex"/>
    <property type="evidence" value="ECO:0007669"/>
    <property type="project" value="UniProtKB-KW"/>
</dbReference>
<dbReference type="GO" id="GO:0010498">
    <property type="term" value="P:proteasomal protein catabolic process"/>
    <property type="evidence" value="ECO:0007669"/>
    <property type="project" value="InterPro"/>
</dbReference>
<sequence>MRRIVGIETEYGLLATADGKRLASDEAAARLFTPLAARFASTNAFLGNGGRLYLDIGSHPEYATPECTSAADLVIAQRAGDALLVDLAAQARAAEADEGHDVTFRLFRNNTDSYGNTWGSHENYLVARDTDPRVLADWLIGFLVSRQLIGGAGHWRRGRFTLSQRGDLLGDVVSNQTTRSRPLINTRDEPHADPARYRRLHVISGDTTSLDAVMWLTVAATELVLRRAEAGGAPPPGPADPLAALRAWTVDPDAAVPAAGGGATTARALQRAHLDATRALAESGDAEGAAAHAAWTRLLDDLDAGRTEGTEWGAKRRLIRGWAERHRIAPDDPRLDALDLRWHELGADASGRPRGLAALLQSGAEPIADPAAVAAALTRAPSASRARARGLVLDAARSRERDIAVDWASFAVHDLPGPTPAAPQTVKMAWDDPFDPEPPGLHALVDRLRDEPRIRALGGFTPPGPGVPASGA</sequence>
<dbReference type="KEGG" id="prv:G7070_17060"/>
<dbReference type="EMBL" id="CP049865">
    <property type="protein sequence ID" value="QIK73660.1"/>
    <property type="molecule type" value="Genomic_DNA"/>
</dbReference>
<name>A0A6G7YA64_9ACTN</name>
<accession>A0A6G7YA64</accession>
<gene>
    <name evidence="1" type="ORF">G7070_17060</name>
</gene>
<evidence type="ECO:0000313" key="2">
    <source>
        <dbReference type="Proteomes" id="UP000501058"/>
    </source>
</evidence>
<dbReference type="RefSeq" id="WP_166234727.1">
    <property type="nucleotide sequence ID" value="NZ_CP049865.1"/>
</dbReference>
<protein>
    <submittedName>
        <fullName evidence="1">Proteasome accessory factor PafA2 family protein</fullName>
    </submittedName>
</protein>
<dbReference type="GO" id="GO:0070490">
    <property type="term" value="P:protein pupylation"/>
    <property type="evidence" value="ECO:0007669"/>
    <property type="project" value="TreeGrafter"/>
</dbReference>
<dbReference type="GO" id="GO:0019941">
    <property type="term" value="P:modification-dependent protein catabolic process"/>
    <property type="evidence" value="ECO:0007669"/>
    <property type="project" value="InterPro"/>
</dbReference>
<keyword evidence="1" id="KW-0647">Proteasome</keyword>
<organism evidence="1 2">
    <name type="scientific">Propioniciclava coleopterorum</name>
    <dbReference type="NCBI Taxonomy" id="2714937"/>
    <lineage>
        <taxon>Bacteria</taxon>
        <taxon>Bacillati</taxon>
        <taxon>Actinomycetota</taxon>
        <taxon>Actinomycetes</taxon>
        <taxon>Propionibacteriales</taxon>
        <taxon>Propionibacteriaceae</taxon>
        <taxon>Propioniciclava</taxon>
    </lineage>
</organism>
<dbReference type="Proteomes" id="UP000501058">
    <property type="component" value="Chromosome"/>
</dbReference>
<dbReference type="AlphaFoldDB" id="A0A6G7YA64"/>
<proteinExistence type="predicted"/>
<dbReference type="PANTHER" id="PTHR42307">
    <property type="entry name" value="PUP DEAMIDASE/DEPUPYLASE"/>
    <property type="match status" value="1"/>
</dbReference>
<keyword evidence="2" id="KW-1185">Reference proteome</keyword>
<dbReference type="GO" id="GO:0005524">
    <property type="term" value="F:ATP binding"/>
    <property type="evidence" value="ECO:0007669"/>
    <property type="project" value="TreeGrafter"/>
</dbReference>
<reference evidence="1 2" key="1">
    <citation type="submission" date="2020-03" db="EMBL/GenBank/DDBJ databases">
        <title>Propioniciclava sp. nov., isolated from Hydrophilus acuminatus.</title>
        <authorList>
            <person name="Hyun D.-W."/>
            <person name="Bae J.-W."/>
        </authorList>
    </citation>
    <scope>NUCLEOTIDE SEQUENCE [LARGE SCALE GENOMIC DNA]</scope>
    <source>
        <strain evidence="1 2">HDW11</strain>
    </source>
</reference>
<dbReference type="InterPro" id="IPR004347">
    <property type="entry name" value="Pup_ligase/deamidase"/>
</dbReference>
<evidence type="ECO:0000313" key="1">
    <source>
        <dbReference type="EMBL" id="QIK73660.1"/>
    </source>
</evidence>
<dbReference type="Pfam" id="PF03136">
    <property type="entry name" value="Pup_ligase"/>
    <property type="match status" value="1"/>
</dbReference>